<reference evidence="4 5" key="1">
    <citation type="journal article" date="2020" name="IScience">
        <title>Genome Sequencing of the Endangered Kingdonia uniflora (Circaeasteraceae, Ranunculales) Reveals Potential Mechanisms of Evolutionary Specialization.</title>
        <authorList>
            <person name="Sun Y."/>
            <person name="Deng T."/>
            <person name="Zhang A."/>
            <person name="Moore M.J."/>
            <person name="Landis J.B."/>
            <person name="Lin N."/>
            <person name="Zhang H."/>
            <person name="Zhang X."/>
            <person name="Huang J."/>
            <person name="Zhang X."/>
            <person name="Sun H."/>
            <person name="Wang H."/>
        </authorList>
    </citation>
    <scope>NUCLEOTIDE SEQUENCE [LARGE SCALE GENOMIC DNA]</scope>
    <source>
        <strain evidence="4">TB1705</strain>
        <tissue evidence="4">Leaf</tissue>
    </source>
</reference>
<comment type="similarity">
    <text evidence="1">Belongs to the EXO84 family.</text>
</comment>
<organism evidence="4 5">
    <name type="scientific">Kingdonia uniflora</name>
    <dbReference type="NCBI Taxonomy" id="39325"/>
    <lineage>
        <taxon>Eukaryota</taxon>
        <taxon>Viridiplantae</taxon>
        <taxon>Streptophyta</taxon>
        <taxon>Embryophyta</taxon>
        <taxon>Tracheophyta</taxon>
        <taxon>Spermatophyta</taxon>
        <taxon>Magnoliopsida</taxon>
        <taxon>Ranunculales</taxon>
        <taxon>Circaeasteraceae</taxon>
        <taxon>Kingdonia</taxon>
    </lineage>
</organism>
<evidence type="ECO:0000313" key="5">
    <source>
        <dbReference type="Proteomes" id="UP000541444"/>
    </source>
</evidence>
<dbReference type="InterPro" id="IPR033961">
    <property type="entry name" value="Exo84"/>
</dbReference>
<evidence type="ECO:0000256" key="1">
    <source>
        <dbReference type="ARBA" id="ARBA00007210"/>
    </source>
</evidence>
<gene>
    <name evidence="4" type="ORF">GIB67_013706</name>
</gene>
<dbReference type="GO" id="GO:0008104">
    <property type="term" value="P:intracellular protein localization"/>
    <property type="evidence" value="ECO:0007669"/>
    <property type="project" value="TreeGrafter"/>
</dbReference>
<keyword evidence="2" id="KW-0813">Transport</keyword>
<dbReference type="Proteomes" id="UP000541444">
    <property type="component" value="Unassembled WGS sequence"/>
</dbReference>
<dbReference type="GO" id="GO:0006887">
    <property type="term" value="P:exocytosis"/>
    <property type="evidence" value="ECO:0007669"/>
    <property type="project" value="UniProtKB-KW"/>
</dbReference>
<dbReference type="GO" id="GO:0000145">
    <property type="term" value="C:exocyst"/>
    <property type="evidence" value="ECO:0007669"/>
    <property type="project" value="InterPro"/>
</dbReference>
<comment type="caution">
    <text evidence="4">The sequence shown here is derived from an EMBL/GenBank/DDBJ whole genome shotgun (WGS) entry which is preliminary data.</text>
</comment>
<dbReference type="GO" id="GO:0006893">
    <property type="term" value="P:Golgi to plasma membrane transport"/>
    <property type="evidence" value="ECO:0007669"/>
    <property type="project" value="TreeGrafter"/>
</dbReference>
<evidence type="ECO:0000313" key="4">
    <source>
        <dbReference type="EMBL" id="KAF6169276.1"/>
    </source>
</evidence>
<accession>A0A7J7NQ20</accession>
<name>A0A7J7NQ20_9MAGN</name>
<dbReference type="PANTHER" id="PTHR21426:SF2">
    <property type="entry name" value="EXOCYST COMPLEX COMPONENT EXO84C"/>
    <property type="match status" value="1"/>
</dbReference>
<keyword evidence="3" id="KW-0268">Exocytosis</keyword>
<sequence length="218" mass="24705">MPVYTNRIVQWAEWEIESFIRLVMENAPSSEMVTTLRAASICVQANFNHCSILESQGLKLSKLLMVLLQPYVEEVLEMNFRRGRSLLLNIEGNDDILPPQIVSAPPGLTASSSYSMHDDSGTRFIFLVKDTMQQLTPEVIFHFGATILTKISHFFDEYVEILIKALPGPSEDENLAENKELVYYKAETDSQQLALLGTAFTIADELLHDCFKDLEWAK</sequence>
<evidence type="ECO:0000256" key="3">
    <source>
        <dbReference type="ARBA" id="ARBA00022483"/>
    </source>
</evidence>
<dbReference type="PANTHER" id="PTHR21426">
    <property type="entry name" value="EXOCYST COMPLEX COMPONENT 8"/>
    <property type="match status" value="1"/>
</dbReference>
<dbReference type="EMBL" id="JACGCM010000669">
    <property type="protein sequence ID" value="KAF6169276.1"/>
    <property type="molecule type" value="Genomic_DNA"/>
</dbReference>
<dbReference type="InterPro" id="IPR016159">
    <property type="entry name" value="Cullin_repeat-like_dom_sf"/>
</dbReference>
<dbReference type="OrthoDB" id="1710909at2759"/>
<keyword evidence="5" id="KW-1185">Reference proteome</keyword>
<evidence type="ECO:0000256" key="2">
    <source>
        <dbReference type="ARBA" id="ARBA00022448"/>
    </source>
</evidence>
<dbReference type="AlphaFoldDB" id="A0A7J7NQ20"/>
<proteinExistence type="inferred from homology"/>
<dbReference type="SUPFAM" id="SSF74788">
    <property type="entry name" value="Cullin repeat-like"/>
    <property type="match status" value="1"/>
</dbReference>
<protein>
    <submittedName>
        <fullName evidence="4">Uncharacterized protein</fullName>
    </submittedName>
</protein>